<dbReference type="InterPro" id="IPR036236">
    <property type="entry name" value="Znf_C2H2_sf"/>
</dbReference>
<accession>A0AAV4RMD2</accession>
<dbReference type="Proteomes" id="UP001054945">
    <property type="component" value="Unassembled WGS sequence"/>
</dbReference>
<organism evidence="3 4">
    <name type="scientific">Caerostris extrusa</name>
    <name type="common">Bark spider</name>
    <name type="synonym">Caerostris bankana</name>
    <dbReference type="NCBI Taxonomy" id="172846"/>
    <lineage>
        <taxon>Eukaryota</taxon>
        <taxon>Metazoa</taxon>
        <taxon>Ecdysozoa</taxon>
        <taxon>Arthropoda</taxon>
        <taxon>Chelicerata</taxon>
        <taxon>Arachnida</taxon>
        <taxon>Araneae</taxon>
        <taxon>Araneomorphae</taxon>
        <taxon>Entelegynae</taxon>
        <taxon>Araneoidea</taxon>
        <taxon>Araneidae</taxon>
        <taxon>Caerostris</taxon>
    </lineage>
</organism>
<protein>
    <recommendedName>
        <fullName evidence="2">C2H2-type domain-containing protein</fullName>
    </recommendedName>
</protein>
<evidence type="ECO:0000256" key="1">
    <source>
        <dbReference type="PROSITE-ProRule" id="PRU00042"/>
    </source>
</evidence>
<dbReference type="SUPFAM" id="SSF57667">
    <property type="entry name" value="beta-beta-alpha zinc fingers"/>
    <property type="match status" value="1"/>
</dbReference>
<feature type="domain" description="C2H2-type" evidence="2">
    <location>
        <begin position="50"/>
        <end position="78"/>
    </location>
</feature>
<evidence type="ECO:0000313" key="3">
    <source>
        <dbReference type="EMBL" id="GIY22864.1"/>
    </source>
</evidence>
<comment type="caution">
    <text evidence="3">The sequence shown here is derived from an EMBL/GenBank/DDBJ whole genome shotgun (WGS) entry which is preliminary data.</text>
</comment>
<dbReference type="InterPro" id="IPR013087">
    <property type="entry name" value="Znf_C2H2_type"/>
</dbReference>
<name>A0AAV4RMD2_CAEEX</name>
<dbReference type="PROSITE" id="PS50157">
    <property type="entry name" value="ZINC_FINGER_C2H2_2"/>
    <property type="match status" value="2"/>
</dbReference>
<evidence type="ECO:0000313" key="4">
    <source>
        <dbReference type="Proteomes" id="UP001054945"/>
    </source>
</evidence>
<keyword evidence="1" id="KW-0479">Metal-binding</keyword>
<dbReference type="SMART" id="SM00355">
    <property type="entry name" value="ZnF_C2H2"/>
    <property type="match status" value="2"/>
</dbReference>
<keyword evidence="4" id="KW-1185">Reference proteome</keyword>
<dbReference type="Pfam" id="PF12874">
    <property type="entry name" value="zf-met"/>
    <property type="match status" value="1"/>
</dbReference>
<dbReference type="AlphaFoldDB" id="A0AAV4RMD2"/>
<gene>
    <name evidence="3" type="ORF">CEXT_616961</name>
</gene>
<dbReference type="PROSITE" id="PS00028">
    <property type="entry name" value="ZINC_FINGER_C2H2_1"/>
    <property type="match status" value="1"/>
</dbReference>
<keyword evidence="1" id="KW-0862">Zinc</keyword>
<proteinExistence type="predicted"/>
<dbReference type="EMBL" id="BPLR01008206">
    <property type="protein sequence ID" value="GIY22864.1"/>
    <property type="molecule type" value="Genomic_DNA"/>
</dbReference>
<feature type="domain" description="C2H2-type" evidence="2">
    <location>
        <begin position="100"/>
        <end position="132"/>
    </location>
</feature>
<evidence type="ECO:0000259" key="2">
    <source>
        <dbReference type="PROSITE" id="PS50157"/>
    </source>
</evidence>
<dbReference type="GO" id="GO:0008270">
    <property type="term" value="F:zinc ion binding"/>
    <property type="evidence" value="ECO:0007669"/>
    <property type="project" value="UniProtKB-KW"/>
</dbReference>
<sequence>MATVFSESDNAISPLSHFIISQPTAVPSQETIQRVEVSENDSSVSLHRSCTCHICGRLFKSAKFLQVHLYCDHPTWNPSSVCEAPSSNSSISSVSNSHELVCKLCGKQFTNQKELQQHLLLMLSPGHLEQNSAIEVVQEMDLANEASEDLSFASSGT</sequence>
<dbReference type="Gene3D" id="3.30.160.60">
    <property type="entry name" value="Classic Zinc Finger"/>
    <property type="match status" value="1"/>
</dbReference>
<keyword evidence="1" id="KW-0863">Zinc-finger</keyword>
<reference evidence="3 4" key="1">
    <citation type="submission" date="2021-06" db="EMBL/GenBank/DDBJ databases">
        <title>Caerostris extrusa draft genome.</title>
        <authorList>
            <person name="Kono N."/>
            <person name="Arakawa K."/>
        </authorList>
    </citation>
    <scope>NUCLEOTIDE SEQUENCE [LARGE SCALE GENOMIC DNA]</scope>
</reference>